<dbReference type="EMBL" id="JAXOVC010000007">
    <property type="protein sequence ID" value="KAK4499680.1"/>
    <property type="molecule type" value="Genomic_DNA"/>
</dbReference>
<dbReference type="InterPro" id="IPR002347">
    <property type="entry name" value="SDR_fam"/>
</dbReference>
<feature type="domain" description="Ketoreductase" evidence="3">
    <location>
        <begin position="8"/>
        <end position="201"/>
    </location>
</feature>
<dbReference type="Pfam" id="PF13561">
    <property type="entry name" value="adh_short_C2"/>
    <property type="match status" value="1"/>
</dbReference>
<dbReference type="Proteomes" id="UP001305779">
    <property type="component" value="Unassembled WGS sequence"/>
</dbReference>
<dbReference type="Gene3D" id="3.40.50.720">
    <property type="entry name" value="NAD(P)-binding Rossmann-like Domain"/>
    <property type="match status" value="1"/>
</dbReference>
<keyword evidence="5" id="KW-1185">Reference proteome</keyword>
<evidence type="ECO:0000313" key="5">
    <source>
        <dbReference type="Proteomes" id="UP001305779"/>
    </source>
</evidence>
<dbReference type="PROSITE" id="PS00061">
    <property type="entry name" value="ADH_SHORT"/>
    <property type="match status" value="1"/>
</dbReference>
<dbReference type="InterPro" id="IPR020904">
    <property type="entry name" value="Sc_DH/Rdtase_CS"/>
</dbReference>
<gene>
    <name evidence="4" type="ORF">PRZ48_010198</name>
</gene>
<dbReference type="SMART" id="SM00822">
    <property type="entry name" value="PKS_KR"/>
    <property type="match status" value="1"/>
</dbReference>
<name>A0ABR0EEW5_ZASCE</name>
<accession>A0ABR0EEW5</accession>
<protein>
    <recommendedName>
        <fullName evidence="3">Ketoreductase domain-containing protein</fullName>
    </recommendedName>
</protein>
<dbReference type="InterPro" id="IPR057326">
    <property type="entry name" value="KR_dom"/>
</dbReference>
<dbReference type="PRINTS" id="PR00081">
    <property type="entry name" value="GDHRDH"/>
</dbReference>
<evidence type="ECO:0000256" key="1">
    <source>
        <dbReference type="ARBA" id="ARBA00006484"/>
    </source>
</evidence>
<dbReference type="InterPro" id="IPR036291">
    <property type="entry name" value="NAD(P)-bd_dom_sf"/>
</dbReference>
<comment type="similarity">
    <text evidence="1">Belongs to the short-chain dehydrogenases/reductases (SDR) family.</text>
</comment>
<dbReference type="PRINTS" id="PR00080">
    <property type="entry name" value="SDRFAMILY"/>
</dbReference>
<organism evidence="4 5">
    <name type="scientific">Zasmidium cellare</name>
    <name type="common">Wine cellar mold</name>
    <name type="synonym">Racodium cellare</name>
    <dbReference type="NCBI Taxonomy" id="395010"/>
    <lineage>
        <taxon>Eukaryota</taxon>
        <taxon>Fungi</taxon>
        <taxon>Dikarya</taxon>
        <taxon>Ascomycota</taxon>
        <taxon>Pezizomycotina</taxon>
        <taxon>Dothideomycetes</taxon>
        <taxon>Dothideomycetidae</taxon>
        <taxon>Mycosphaerellales</taxon>
        <taxon>Mycosphaerellaceae</taxon>
        <taxon>Zasmidium</taxon>
    </lineage>
</organism>
<evidence type="ECO:0000259" key="3">
    <source>
        <dbReference type="SMART" id="SM00822"/>
    </source>
</evidence>
<reference evidence="4 5" key="1">
    <citation type="journal article" date="2023" name="G3 (Bethesda)">
        <title>A chromosome-level genome assembly of Zasmidium syzygii isolated from banana leaves.</title>
        <authorList>
            <person name="van Westerhoven A.C."/>
            <person name="Mehrabi R."/>
            <person name="Talebi R."/>
            <person name="Steentjes M.B.F."/>
            <person name="Corcolon B."/>
            <person name="Chong P.A."/>
            <person name="Kema G.H.J."/>
            <person name="Seidl M.F."/>
        </authorList>
    </citation>
    <scope>NUCLEOTIDE SEQUENCE [LARGE SCALE GENOMIC DNA]</scope>
    <source>
        <strain evidence="4 5">P124</strain>
    </source>
</reference>
<dbReference type="CDD" id="cd05233">
    <property type="entry name" value="SDR_c"/>
    <property type="match status" value="1"/>
</dbReference>
<comment type="caution">
    <text evidence="4">The sequence shown here is derived from an EMBL/GenBank/DDBJ whole genome shotgun (WGS) entry which is preliminary data.</text>
</comment>
<sequence length="278" mass="29163">MAYFQTKGVAFVTGSAGGIGQGAANALAAAGATAIAFADVDETRVKAAAEESKKHAVDSGYRVQAFKLDTTDRRAVEDVVQAVVKEFGRIDYLVHSAGVDQEQYLPVPDDDPDDFDRVQNVNATGSLNVSRAVAKVMANQEPRQFTTISGTQRDLGRGVIVNVASAAAFVGIPSKVAYTASKWASLGITKTLAVDLAPKGIRVNCMCPTWVDTPMFEGEQSKIPPIGDIIKKVNPAGRPAEVDEVGNSIVYLCSPAASYVSGHALTLDAGMTAGPMIT</sequence>
<proteinExistence type="inferred from homology"/>
<dbReference type="SUPFAM" id="SSF51735">
    <property type="entry name" value="NAD(P)-binding Rossmann-fold domains"/>
    <property type="match status" value="1"/>
</dbReference>
<keyword evidence="2" id="KW-0521">NADP</keyword>
<dbReference type="PANTHER" id="PTHR42760">
    <property type="entry name" value="SHORT-CHAIN DEHYDROGENASES/REDUCTASES FAMILY MEMBER"/>
    <property type="match status" value="1"/>
</dbReference>
<evidence type="ECO:0000313" key="4">
    <source>
        <dbReference type="EMBL" id="KAK4499680.1"/>
    </source>
</evidence>
<evidence type="ECO:0000256" key="2">
    <source>
        <dbReference type="ARBA" id="ARBA00022857"/>
    </source>
</evidence>